<reference evidence="4 5" key="1">
    <citation type="journal article" date="2017" name="Int. J. Syst. Evol. Microbiol.">
        <title>Oleiagrimonas citrea sp. nov., a marine bacterium isolated from tidal flat sediment and emended description of the genus Oleiagrimonas Fang et al. 2015 and Oleiagrimonas soli.</title>
        <authorList>
            <person name="Yang S.H."/>
            <person name="Seo H.S."/>
            <person name="Seong C.N."/>
            <person name="Kwon K.K."/>
        </authorList>
    </citation>
    <scope>NUCLEOTIDE SEQUENCE [LARGE SCALE GENOMIC DNA]</scope>
    <source>
        <strain evidence="4 5">MEBiC09124</strain>
    </source>
</reference>
<dbReference type="Gene3D" id="3.30.110.60">
    <property type="entry name" value="YhbY-like"/>
    <property type="match status" value="1"/>
</dbReference>
<dbReference type="SUPFAM" id="SSF75471">
    <property type="entry name" value="YhbY-like"/>
    <property type="match status" value="1"/>
</dbReference>
<dbReference type="SMART" id="SM01103">
    <property type="entry name" value="CRS1_YhbY"/>
    <property type="match status" value="1"/>
</dbReference>
<dbReference type="PANTHER" id="PTHR40065:SF3">
    <property type="entry name" value="RNA-BINDING PROTEIN YHBY"/>
    <property type="match status" value="1"/>
</dbReference>
<dbReference type="PANTHER" id="PTHR40065">
    <property type="entry name" value="RNA-BINDING PROTEIN YHBY"/>
    <property type="match status" value="1"/>
</dbReference>
<accession>A0A846ZI12</accession>
<dbReference type="EMBL" id="JAAZQD010000001">
    <property type="protein sequence ID" value="NKZ37542.1"/>
    <property type="molecule type" value="Genomic_DNA"/>
</dbReference>
<evidence type="ECO:0000313" key="5">
    <source>
        <dbReference type="Proteomes" id="UP000541636"/>
    </source>
</evidence>
<dbReference type="GO" id="GO:0003723">
    <property type="term" value="F:RNA binding"/>
    <property type="evidence" value="ECO:0007669"/>
    <property type="project" value="UniProtKB-UniRule"/>
</dbReference>
<evidence type="ECO:0000256" key="2">
    <source>
        <dbReference type="PROSITE-ProRule" id="PRU00626"/>
    </source>
</evidence>
<dbReference type="RefSeq" id="WP_113066172.1">
    <property type="nucleotide sequence ID" value="NZ_JAAZQD010000001.1"/>
</dbReference>
<dbReference type="PROSITE" id="PS51295">
    <property type="entry name" value="CRM"/>
    <property type="match status" value="1"/>
</dbReference>
<sequence length="110" mass="11941">MSASTSSRDGAAATLSPSQRRYLRGLCHSLHPVIMLGAKGLTDAVIKELKLALDRHELVKIKLSGADKDERRAQIAELTQATGAELVQEIGHTASVFLRNEDEPKLALPR</sequence>
<dbReference type="InterPro" id="IPR001890">
    <property type="entry name" value="RNA-binding_CRM"/>
</dbReference>
<evidence type="ECO:0000256" key="1">
    <source>
        <dbReference type="ARBA" id="ARBA00022884"/>
    </source>
</evidence>
<dbReference type="InterPro" id="IPR051925">
    <property type="entry name" value="RNA-binding_domain"/>
</dbReference>
<dbReference type="Pfam" id="PF01985">
    <property type="entry name" value="CRS1_YhbY"/>
    <property type="match status" value="1"/>
</dbReference>
<evidence type="ECO:0000313" key="4">
    <source>
        <dbReference type="EMBL" id="NKZ37542.1"/>
    </source>
</evidence>
<comment type="caution">
    <text evidence="4">The sequence shown here is derived from an EMBL/GenBank/DDBJ whole genome shotgun (WGS) entry which is preliminary data.</text>
</comment>
<name>A0A846ZI12_9GAMM</name>
<gene>
    <name evidence="4" type="ORF">HF690_01080</name>
</gene>
<feature type="domain" description="CRM" evidence="3">
    <location>
        <begin position="13"/>
        <end position="109"/>
    </location>
</feature>
<evidence type="ECO:0000259" key="3">
    <source>
        <dbReference type="PROSITE" id="PS51295"/>
    </source>
</evidence>
<proteinExistence type="predicted"/>
<protein>
    <submittedName>
        <fullName evidence="4">YhbY family RNA-binding protein</fullName>
    </submittedName>
</protein>
<keyword evidence="5" id="KW-1185">Reference proteome</keyword>
<dbReference type="InterPro" id="IPR035920">
    <property type="entry name" value="YhbY-like_sf"/>
</dbReference>
<organism evidence="4 5">
    <name type="scientific">Oleiagrimonas citrea</name>
    <dbReference type="NCBI Taxonomy" id="1665687"/>
    <lineage>
        <taxon>Bacteria</taxon>
        <taxon>Pseudomonadati</taxon>
        <taxon>Pseudomonadota</taxon>
        <taxon>Gammaproteobacteria</taxon>
        <taxon>Lysobacterales</taxon>
        <taxon>Rhodanobacteraceae</taxon>
        <taxon>Oleiagrimonas</taxon>
    </lineage>
</organism>
<dbReference type="AlphaFoldDB" id="A0A846ZI12"/>
<dbReference type="Proteomes" id="UP000541636">
    <property type="component" value="Unassembled WGS sequence"/>
</dbReference>
<keyword evidence="1 2" id="KW-0694">RNA-binding</keyword>